<organism evidence="2 3">
    <name type="scientific">Senna tora</name>
    <dbReference type="NCBI Taxonomy" id="362788"/>
    <lineage>
        <taxon>Eukaryota</taxon>
        <taxon>Viridiplantae</taxon>
        <taxon>Streptophyta</taxon>
        <taxon>Embryophyta</taxon>
        <taxon>Tracheophyta</taxon>
        <taxon>Spermatophyta</taxon>
        <taxon>Magnoliopsida</taxon>
        <taxon>eudicotyledons</taxon>
        <taxon>Gunneridae</taxon>
        <taxon>Pentapetalae</taxon>
        <taxon>rosids</taxon>
        <taxon>fabids</taxon>
        <taxon>Fabales</taxon>
        <taxon>Fabaceae</taxon>
        <taxon>Caesalpinioideae</taxon>
        <taxon>Cassia clade</taxon>
        <taxon>Senna</taxon>
    </lineage>
</organism>
<reference evidence="2" key="1">
    <citation type="submission" date="2020-09" db="EMBL/GenBank/DDBJ databases">
        <title>Genome-Enabled Discovery of Anthraquinone Biosynthesis in Senna tora.</title>
        <authorList>
            <person name="Kang S.-H."/>
            <person name="Pandey R.P."/>
            <person name="Lee C.-M."/>
            <person name="Sim J.-S."/>
            <person name="Jeong J.-T."/>
            <person name="Choi B.-S."/>
            <person name="Jung M."/>
            <person name="Ginzburg D."/>
            <person name="Zhao K."/>
            <person name="Won S.Y."/>
            <person name="Oh T.-J."/>
            <person name="Yu Y."/>
            <person name="Kim N.-H."/>
            <person name="Lee O.R."/>
            <person name="Lee T.-H."/>
            <person name="Bashyal P."/>
            <person name="Kim T.-S."/>
            <person name="Lee W.-H."/>
            <person name="Kawkins C."/>
            <person name="Kim C.-K."/>
            <person name="Kim J.S."/>
            <person name="Ahn B.O."/>
            <person name="Rhee S.Y."/>
            <person name="Sohng J.K."/>
        </authorList>
    </citation>
    <scope>NUCLEOTIDE SEQUENCE</scope>
    <source>
        <tissue evidence="2">Leaf</tissue>
    </source>
</reference>
<proteinExistence type="predicted"/>
<evidence type="ECO:0000313" key="2">
    <source>
        <dbReference type="EMBL" id="KAF7811242.1"/>
    </source>
</evidence>
<dbReference type="EMBL" id="JAAIUW010000010">
    <property type="protein sequence ID" value="KAF7811242.1"/>
    <property type="molecule type" value="Genomic_DNA"/>
</dbReference>
<name>A0A834SXW2_9FABA</name>
<keyword evidence="1" id="KW-0472">Membrane</keyword>
<sequence length="457" mass="50442">MSIPTSNSNHPLLSIILLFFFFFLLIPTSLLARNSHTINFRSPNLYPQALAWDPSAQHFLVGSLHQRIISAVSDAGVIETLISDPSLPENVTVSGLAVDSLKKRLLAVIHARDPLPPFNALAAYDLRSRQRLFLSVLDSSAAADDDGATRPIASKVAVDYKGNAYVTNSAGNYIWKVDENGEASIFSRSPQYTAHTVDPDAPYSSSSSSTGLNGIAYVSKGYLLVVQSSTGKMFKVDEIDGRAKLVLLNDDLKGAYDIAIRSDGVVFVVSPVNTMWALKSQDSWGEGVVYDKIEIDSERFPTSVVVGESDRVYVLYGHVNEGTMVENSVRESFSIQEMRSQKEGEDENVWIFVLIGFGLVYFLFWRPDLGFRVLTSRKEILVEGSDRLIAVEVEPGSSLFRQCHDKDEDSTSYPRPTSSNTVLFEINTFVCCFVVCYSKLPSSVFANIPLFSLVPLL</sequence>
<dbReference type="OrthoDB" id="1885092at2759"/>
<keyword evidence="3" id="KW-1185">Reference proteome</keyword>
<comment type="caution">
    <text evidence="2">The sequence shown here is derived from an EMBL/GenBank/DDBJ whole genome shotgun (WGS) entry which is preliminary data.</text>
</comment>
<dbReference type="InterPro" id="IPR053224">
    <property type="entry name" value="Sensory_adhesion_molecule"/>
</dbReference>
<gene>
    <name evidence="2" type="ORF">G2W53_032218</name>
</gene>
<dbReference type="GO" id="GO:0005783">
    <property type="term" value="C:endoplasmic reticulum"/>
    <property type="evidence" value="ECO:0007669"/>
    <property type="project" value="TreeGrafter"/>
</dbReference>
<accession>A0A834SXW2</accession>
<keyword evidence="1" id="KW-1133">Transmembrane helix</keyword>
<dbReference type="FunFam" id="2.120.10.30:FF:000089">
    <property type="entry name" value="Calcium-dependent phosphotriesterase superfamily protein"/>
    <property type="match status" value="1"/>
</dbReference>
<evidence type="ECO:0000256" key="1">
    <source>
        <dbReference type="SAM" id="Phobius"/>
    </source>
</evidence>
<keyword evidence="1" id="KW-0812">Transmembrane</keyword>
<dbReference type="SUPFAM" id="SSF101898">
    <property type="entry name" value="NHL repeat"/>
    <property type="match status" value="1"/>
</dbReference>
<dbReference type="InterPro" id="IPR011042">
    <property type="entry name" value="6-blade_b-propeller_TolB-like"/>
</dbReference>
<dbReference type="PANTHER" id="PTHR31460">
    <property type="match status" value="1"/>
</dbReference>
<evidence type="ECO:0000313" key="3">
    <source>
        <dbReference type="Proteomes" id="UP000634136"/>
    </source>
</evidence>
<feature type="transmembrane region" description="Helical" evidence="1">
    <location>
        <begin position="12"/>
        <end position="32"/>
    </location>
</feature>
<dbReference type="Proteomes" id="UP000634136">
    <property type="component" value="Unassembled WGS sequence"/>
</dbReference>
<dbReference type="AlphaFoldDB" id="A0A834SXW2"/>
<feature type="transmembrane region" description="Helical" evidence="1">
    <location>
        <begin position="348"/>
        <end position="365"/>
    </location>
</feature>
<dbReference type="Gene3D" id="2.120.10.30">
    <property type="entry name" value="TolB, C-terminal domain"/>
    <property type="match status" value="1"/>
</dbReference>
<protein>
    <submittedName>
        <fullName evidence="2">SMP-30/Gluconolactonase/LRE-like region</fullName>
    </submittedName>
</protein>
<dbReference type="PANTHER" id="PTHR31460:SF3">
    <property type="entry name" value="MESOCENTIN"/>
    <property type="match status" value="1"/>
</dbReference>